<dbReference type="EMBL" id="ATBY01000015">
    <property type="protein sequence ID" value="EPD68410.1"/>
    <property type="molecule type" value="Genomic_DNA"/>
</dbReference>
<feature type="transmembrane region" description="Helical" evidence="1">
    <location>
        <begin position="852"/>
        <end position="872"/>
    </location>
</feature>
<dbReference type="AlphaFoldDB" id="S2Z2A4"/>
<evidence type="ECO:0000313" key="3">
    <source>
        <dbReference type="EMBL" id="EPD68410.1"/>
    </source>
</evidence>
<keyword evidence="1" id="KW-0472">Membrane</keyword>
<protein>
    <recommendedName>
        <fullName evidence="2">Alpha-(1-&gt;3)-arabinofuranosyltransferase N-terminal GT-C domain-containing protein</fullName>
    </recommendedName>
</protein>
<feature type="transmembrane region" description="Helical" evidence="1">
    <location>
        <begin position="791"/>
        <end position="810"/>
    </location>
</feature>
<feature type="transmembrane region" description="Helical" evidence="1">
    <location>
        <begin position="167"/>
        <end position="189"/>
    </location>
</feature>
<reference evidence="3 4" key="1">
    <citation type="submission" date="2013-05" db="EMBL/GenBank/DDBJ databases">
        <title>The Genome Sequence of Corynebacterium pyruviciproducens 1773O (ATCC BAA-1742).</title>
        <authorList>
            <consortium name="The Broad Institute Genomics Platform"/>
            <person name="Earl A."/>
            <person name="Ward D."/>
            <person name="Feldgarden M."/>
            <person name="Gevers D."/>
            <person name="Tong J."/>
            <person name="Walker B."/>
            <person name="Young S."/>
            <person name="Zeng Q."/>
            <person name="Gargeya S."/>
            <person name="Fitzgerald M."/>
            <person name="Haas B."/>
            <person name="Abouelleil A."/>
            <person name="Allen A.W."/>
            <person name="Alvarado L."/>
            <person name="Arachchi H.M."/>
            <person name="Berlin A.M."/>
            <person name="Chapman S.B."/>
            <person name="Gainer-Dewar J."/>
            <person name="Goldberg J."/>
            <person name="Griggs A."/>
            <person name="Gujja S."/>
            <person name="Hansen M."/>
            <person name="Howarth C."/>
            <person name="Imamovic A."/>
            <person name="Ireland A."/>
            <person name="Larimer J."/>
            <person name="McCowan C."/>
            <person name="Murphy C."/>
            <person name="Pearson M."/>
            <person name="Poon T.W."/>
            <person name="Priest M."/>
            <person name="Roberts A."/>
            <person name="Saif S."/>
            <person name="Shea T."/>
            <person name="Sisk P."/>
            <person name="Sykes S."/>
            <person name="Wortman J."/>
            <person name="Nusbaum C."/>
            <person name="Birren B."/>
        </authorList>
    </citation>
    <scope>NUCLEOTIDE SEQUENCE [LARGE SCALE GENOMIC DNA]</scope>
    <source>
        <strain evidence="3 4">ATCC BAA-1742</strain>
    </source>
</reference>
<accession>S2Z2A4</accession>
<dbReference type="PATRIC" id="fig|1125779.3.peg.1553"/>
<feature type="transmembrane region" description="Helical" evidence="1">
    <location>
        <begin position="232"/>
        <end position="254"/>
    </location>
</feature>
<feature type="transmembrane region" description="Helical" evidence="1">
    <location>
        <begin position="316"/>
        <end position="337"/>
    </location>
</feature>
<organism evidence="3 4">
    <name type="scientific">Corynebacterium pyruviciproducens ATCC BAA-1742</name>
    <dbReference type="NCBI Taxonomy" id="1125779"/>
    <lineage>
        <taxon>Bacteria</taxon>
        <taxon>Bacillati</taxon>
        <taxon>Actinomycetota</taxon>
        <taxon>Actinomycetes</taxon>
        <taxon>Mycobacteriales</taxon>
        <taxon>Corynebacteriaceae</taxon>
        <taxon>Corynebacterium</taxon>
    </lineage>
</organism>
<dbReference type="InterPro" id="IPR021798">
    <property type="entry name" value="AftD_N"/>
</dbReference>
<dbReference type="GO" id="GO:0016740">
    <property type="term" value="F:transferase activity"/>
    <property type="evidence" value="ECO:0007669"/>
    <property type="project" value="InterPro"/>
</dbReference>
<evidence type="ECO:0000259" key="2">
    <source>
        <dbReference type="Pfam" id="PF11847"/>
    </source>
</evidence>
<proteinExistence type="predicted"/>
<dbReference type="Pfam" id="PF11847">
    <property type="entry name" value="GT-C_AftD"/>
    <property type="match status" value="1"/>
</dbReference>
<gene>
    <name evidence="3" type="ORF">HMPREF1219_01591</name>
</gene>
<feature type="domain" description="Alpha-(1-&gt;3)-arabinofuranosyltransferase N-terminal GT-C" evidence="2">
    <location>
        <begin position="2"/>
        <end position="435"/>
    </location>
</feature>
<sequence>MADTKHDLTVNPWGFLHGAVEFFAPWGLQNQAYGYLWPQGLFFTVFSFLPPWVVQRLWWWLLFALAYTGTVALLKNLACRHPLLPALLYTFCPRILTTVGAISSEAWVVALVPWTVAPLVGRGRGQGPRPFVSVIAVACMGAVNATATLAALVPAGLVLVSRRAWKALTVWLVGVTCVSVWWIGPLLILGKYAPPFTDYIESSFVTTYWLNPLEILRGTTSWAPFVDNERTAGVLLITVPLLILATVVVAAVGLRGSAGSPWVGMLVVGVVALSFTSPLLDGTLAAFRNLHKFTPLVTLPLVVGVAWVVDRVGRTGFVALGLVTVVAISPALSGQLAPKGAYEEVPEYYQEAAAYVNAHAADTTTLLAPERSFARENWGWTRDEPLQPLLTVPWVTRDAIPIHNPEFIRGLDGIMAHPSVEALEGFGIGYVVLREPEESWEKALHGVPHRDFGPLSVYEIDPDNGPRRGTPVTVAGGGESVALLDYLHGPGMWQLVEGDAIIVTDTPALVERNYGTLTGATSGILAPGETTGIKNPVKDYASVGPRTAVRETGGHVTHGPDEADPTRFGGANPEHSVTAAVDGFADTAWYGTWLELHPDHPGKLLSLALTKGEATVTAGGREFVTGSGKITLPESVSSVRVEPHGGGLAEVNLTDAPIRRIVTVPDTSPNVQEFVFSGTGRLTREFTAPRDMEVTVTAAGDAHVLIDGSPATSPLTLTQGSHTVSTLAPWVRLTTPDFALPVGGEFVKTTLSANPGYQSDGDPLVLGAGQQGFTGGSGKVTFAPTATFQRLLLFGLVLLTAMLIISFALRRREFPARAPFRLPSWILLILVGAALGPWAFLAAVAGYALTRWVSPTLLISLGVGIPGIWLALAPWPSPDYPAGSLAVVLFIAVALGACMPVAKSGH</sequence>
<comment type="caution">
    <text evidence="3">The sequence shown here is derived from an EMBL/GenBank/DDBJ whole genome shotgun (WGS) entry which is preliminary data.</text>
</comment>
<feature type="transmembrane region" description="Helical" evidence="1">
    <location>
        <begin position="131"/>
        <end position="160"/>
    </location>
</feature>
<feature type="transmembrane region" description="Helical" evidence="1">
    <location>
        <begin position="292"/>
        <end position="309"/>
    </location>
</feature>
<feature type="transmembrane region" description="Helical" evidence="1">
    <location>
        <begin position="86"/>
        <end position="111"/>
    </location>
</feature>
<evidence type="ECO:0000256" key="1">
    <source>
        <dbReference type="SAM" id="Phobius"/>
    </source>
</evidence>
<keyword evidence="1" id="KW-0812">Transmembrane</keyword>
<feature type="transmembrane region" description="Helical" evidence="1">
    <location>
        <begin position="884"/>
        <end position="902"/>
    </location>
</feature>
<dbReference type="Proteomes" id="UP000014408">
    <property type="component" value="Unassembled WGS sequence"/>
</dbReference>
<evidence type="ECO:0000313" key="4">
    <source>
        <dbReference type="Proteomes" id="UP000014408"/>
    </source>
</evidence>
<feature type="transmembrane region" description="Helical" evidence="1">
    <location>
        <begin position="57"/>
        <end position="74"/>
    </location>
</feature>
<name>S2Z2A4_9CORY</name>
<keyword evidence="4" id="KW-1185">Reference proteome</keyword>
<dbReference type="HOGENOM" id="CLU_003192_1_0_11"/>
<dbReference type="STRING" id="1125779.HMPREF1219_01591"/>
<feature type="transmembrane region" description="Helical" evidence="1">
    <location>
        <begin position="822"/>
        <end position="846"/>
    </location>
</feature>
<keyword evidence="1" id="KW-1133">Transmembrane helix</keyword>
<dbReference type="eggNOG" id="COG4981">
    <property type="taxonomic scope" value="Bacteria"/>
</dbReference>
<feature type="transmembrane region" description="Helical" evidence="1">
    <location>
        <begin position="261"/>
        <end position="280"/>
    </location>
</feature>